<proteinExistence type="inferred from homology"/>
<evidence type="ECO:0000256" key="5">
    <source>
        <dbReference type="ARBA" id="ARBA00022989"/>
    </source>
</evidence>
<keyword evidence="5 7" id="KW-1133">Transmembrane helix</keyword>
<evidence type="ECO:0000256" key="7">
    <source>
        <dbReference type="SAM" id="Phobius"/>
    </source>
</evidence>
<comment type="similarity">
    <text evidence="2">Belongs to the NrfD family.</text>
</comment>
<keyword evidence="10" id="KW-1185">Reference proteome</keyword>
<evidence type="ECO:0000313" key="10">
    <source>
        <dbReference type="Proteomes" id="UP001219901"/>
    </source>
</evidence>
<dbReference type="PANTHER" id="PTHR43044:SF1">
    <property type="entry name" value="QUINOL:CYTOCHROME C OXIDOREDUCTASE QUINONE-BINDING SUBUNIT 2"/>
    <property type="match status" value="1"/>
</dbReference>
<feature type="transmembrane region" description="Helical" evidence="7">
    <location>
        <begin position="347"/>
        <end position="366"/>
    </location>
</feature>
<evidence type="ECO:0000313" key="9">
    <source>
        <dbReference type="EMBL" id="WFG40060.1"/>
    </source>
</evidence>
<dbReference type="InterPro" id="IPR005614">
    <property type="entry name" value="NrfD-like"/>
</dbReference>
<gene>
    <name evidence="8" type="ORF">GKO46_10875</name>
    <name evidence="9" type="ORF">GKO48_10665</name>
</gene>
<evidence type="ECO:0000256" key="6">
    <source>
        <dbReference type="ARBA" id="ARBA00023136"/>
    </source>
</evidence>
<evidence type="ECO:0000256" key="4">
    <source>
        <dbReference type="ARBA" id="ARBA00022692"/>
    </source>
</evidence>
<name>A0AAJ5ZFI0_9CHLR</name>
<feature type="transmembrane region" description="Helical" evidence="7">
    <location>
        <begin position="418"/>
        <end position="443"/>
    </location>
</feature>
<keyword evidence="4 7" id="KW-0812">Transmembrane</keyword>
<feature type="transmembrane region" description="Helical" evidence="7">
    <location>
        <begin position="267"/>
        <end position="287"/>
    </location>
</feature>
<keyword evidence="3" id="KW-1003">Cell membrane</keyword>
<feature type="transmembrane region" description="Helical" evidence="7">
    <location>
        <begin position="54"/>
        <end position="72"/>
    </location>
</feature>
<organism evidence="9 10">
    <name type="scientific">Candidatus Lucifugimonas marina</name>
    <dbReference type="NCBI Taxonomy" id="3038979"/>
    <lineage>
        <taxon>Bacteria</taxon>
        <taxon>Bacillati</taxon>
        <taxon>Chloroflexota</taxon>
        <taxon>Dehalococcoidia</taxon>
        <taxon>SAR202 cluster</taxon>
        <taxon>Candidatus Lucifugimonadales</taxon>
        <taxon>Candidatus Lucifugimonadaceae</taxon>
        <taxon>Candidatus Lucifugimonas</taxon>
    </lineage>
</organism>
<evidence type="ECO:0008006" key="12">
    <source>
        <dbReference type="Google" id="ProtNLM"/>
    </source>
</evidence>
<dbReference type="PANTHER" id="PTHR43044">
    <property type="match status" value="1"/>
</dbReference>
<dbReference type="EMBL" id="WMBE01000003">
    <property type="protein sequence ID" value="MDG0867568.1"/>
    <property type="molecule type" value="Genomic_DNA"/>
</dbReference>
<evidence type="ECO:0000256" key="2">
    <source>
        <dbReference type="ARBA" id="ARBA00008929"/>
    </source>
</evidence>
<comment type="subcellular location">
    <subcellularLocation>
        <location evidence="1">Cell membrane</location>
        <topology evidence="1">Multi-pass membrane protein</topology>
    </subcellularLocation>
</comment>
<feature type="transmembrane region" description="Helical" evidence="7">
    <location>
        <begin position="168"/>
        <end position="189"/>
    </location>
</feature>
<feature type="transmembrane region" description="Helical" evidence="7">
    <location>
        <begin position="229"/>
        <end position="247"/>
    </location>
</feature>
<feature type="transmembrane region" description="Helical" evidence="7">
    <location>
        <begin position="308"/>
        <end position="327"/>
    </location>
</feature>
<protein>
    <recommendedName>
        <fullName evidence="12">Molybdopterin oxidoreductase</fullName>
    </recommendedName>
</protein>
<evidence type="ECO:0000256" key="3">
    <source>
        <dbReference type="ARBA" id="ARBA00022475"/>
    </source>
</evidence>
<reference evidence="9" key="2">
    <citation type="journal article" date="2023" name="Nat. Commun.">
        <title>Cultivation of marine bacteria of the SAR202 clade.</title>
        <authorList>
            <person name="Lim Y."/>
            <person name="Seo J.H."/>
            <person name="Giovannoni S.J."/>
            <person name="Kang I."/>
            <person name="Cho J.C."/>
        </authorList>
    </citation>
    <scope>NUCLEOTIDE SEQUENCE</scope>
    <source>
        <strain evidence="9">JH1073</strain>
    </source>
</reference>
<feature type="transmembrane region" description="Helical" evidence="7">
    <location>
        <begin position="84"/>
        <end position="110"/>
    </location>
</feature>
<dbReference type="Proteomes" id="UP001321249">
    <property type="component" value="Unassembled WGS sequence"/>
</dbReference>
<feature type="transmembrane region" description="Helical" evidence="7">
    <location>
        <begin position="122"/>
        <end position="148"/>
    </location>
</feature>
<dbReference type="AlphaFoldDB" id="A0AAJ5ZFI0"/>
<evidence type="ECO:0000313" key="11">
    <source>
        <dbReference type="Proteomes" id="UP001321249"/>
    </source>
</evidence>
<feature type="transmembrane region" description="Helical" evidence="7">
    <location>
        <begin position="378"/>
        <end position="398"/>
    </location>
</feature>
<evidence type="ECO:0000256" key="1">
    <source>
        <dbReference type="ARBA" id="ARBA00004651"/>
    </source>
</evidence>
<dbReference type="Proteomes" id="UP001219901">
    <property type="component" value="Chromosome"/>
</dbReference>
<dbReference type="Pfam" id="PF03916">
    <property type="entry name" value="NrfD"/>
    <property type="match status" value="1"/>
</dbReference>
<keyword evidence="6 7" id="KW-0472">Membrane</keyword>
<dbReference type="EMBL" id="CP046147">
    <property type="protein sequence ID" value="WFG40060.1"/>
    <property type="molecule type" value="Genomic_DNA"/>
</dbReference>
<sequence length="480" mass="54024">MPTRRLVQEPLRRMTNEAVAHESEHHAPPPNVEADVIARELIATTTGASGRFKAWAWILGILSVVGIVSLVVKFASVGDDSTKWGYVAALVSFLLSVAGGAPMIAMAPVMAKANWVRPITRLASIFSFVSVITLIMLIPLVAILPPLVTEGARRRTIWYLAPDYSPHIWGIAGLLLLIVTGMMLFYSAALPDFASMRDHSTGWRQRLGKRLARGWVGTDVQWRTLRMRIGMFGTFYFLILVFVNFLITTDFGQSMVPGWRDAILPMAHTVSGFQGGVAAVVIALYFSRRFMKLEKYVHLDAFWSLGRLLFALTLLWIYFFYSSFIVFWYGRSENDIATLNHQIKGPFLPVFIVGMLLIWFVPWWILIWNKVRRGTSAMVVGSFIILIGLLLDRIRMFVPAWSVPGDQIHQKWLAETPAAYWPTIFDILIMAGGISSIALIVMLMTRVIPVLSVWQVQEFNLLSKPIKYVRGHATLVAKPD</sequence>
<reference evidence="10 11" key="1">
    <citation type="submission" date="2019-11" db="EMBL/GenBank/DDBJ databases">
        <authorList>
            <person name="Cho J.-C."/>
        </authorList>
    </citation>
    <scope>NUCLEOTIDE SEQUENCE [LARGE SCALE GENOMIC DNA]</scope>
    <source>
        <strain evidence="9 10">JH1073</strain>
        <strain evidence="8 11">JH702</strain>
    </source>
</reference>
<dbReference type="GO" id="GO:0005886">
    <property type="term" value="C:plasma membrane"/>
    <property type="evidence" value="ECO:0007669"/>
    <property type="project" value="UniProtKB-SubCell"/>
</dbReference>
<evidence type="ECO:0000313" key="8">
    <source>
        <dbReference type="EMBL" id="MDG0867568.1"/>
    </source>
</evidence>
<reference evidence="10" key="3">
    <citation type="submission" date="2023-06" db="EMBL/GenBank/DDBJ databases">
        <title>Pangenomics reveal diversification of enzyme families and niche specialization in globally abundant SAR202 bacteria.</title>
        <authorList>
            <person name="Saw J.H.W."/>
        </authorList>
    </citation>
    <scope>NUCLEOTIDE SEQUENCE [LARGE SCALE GENOMIC DNA]</scope>
    <source>
        <strain evidence="10">JH1073</strain>
    </source>
</reference>
<accession>A0AAJ5ZFI0</accession>